<comment type="caution">
    <text evidence="1">The sequence shown here is derived from an EMBL/GenBank/DDBJ whole genome shotgun (WGS) entry which is preliminary data.</text>
</comment>
<organism evidence="1 2">
    <name type="scientific">Panicum virgatum</name>
    <name type="common">Blackwell switchgrass</name>
    <dbReference type="NCBI Taxonomy" id="38727"/>
    <lineage>
        <taxon>Eukaryota</taxon>
        <taxon>Viridiplantae</taxon>
        <taxon>Streptophyta</taxon>
        <taxon>Embryophyta</taxon>
        <taxon>Tracheophyta</taxon>
        <taxon>Spermatophyta</taxon>
        <taxon>Magnoliopsida</taxon>
        <taxon>Liliopsida</taxon>
        <taxon>Poales</taxon>
        <taxon>Poaceae</taxon>
        <taxon>PACMAD clade</taxon>
        <taxon>Panicoideae</taxon>
        <taxon>Panicodae</taxon>
        <taxon>Paniceae</taxon>
        <taxon>Panicinae</taxon>
        <taxon>Panicum</taxon>
        <taxon>Panicum sect. Hiantes</taxon>
    </lineage>
</organism>
<proteinExistence type="predicted"/>
<dbReference type="EMBL" id="CM029053">
    <property type="protein sequence ID" value="KAG2548463.1"/>
    <property type="molecule type" value="Genomic_DNA"/>
</dbReference>
<accession>A0A8T0NGW2</accession>
<name>A0A8T0NGW2_PANVG</name>
<reference evidence="1" key="1">
    <citation type="submission" date="2020-05" db="EMBL/GenBank/DDBJ databases">
        <title>WGS assembly of Panicum virgatum.</title>
        <authorList>
            <person name="Lovell J.T."/>
            <person name="Jenkins J."/>
            <person name="Shu S."/>
            <person name="Juenger T.E."/>
            <person name="Schmutz J."/>
        </authorList>
    </citation>
    <scope>NUCLEOTIDE SEQUENCE</scope>
    <source>
        <strain evidence="1">AP13</strain>
    </source>
</reference>
<sequence length="117" mass="12543">MLLMAAPAWYQMERLRVLVVGGASLRDSIVRDAIAAVACPKLPTSPLLRSSRCCSSNPHAAPLLPSATSRPRTACASTLNPRSAVAAQCHRGGVGHEEHCIGHHRKIYRLCAGLHKN</sequence>
<gene>
    <name evidence="1" type="ORF">PVAP13_9KG187000</name>
</gene>
<dbReference type="AlphaFoldDB" id="A0A8T0NGW2"/>
<keyword evidence="2" id="KW-1185">Reference proteome</keyword>
<dbReference type="Proteomes" id="UP000823388">
    <property type="component" value="Chromosome 9K"/>
</dbReference>
<evidence type="ECO:0000313" key="1">
    <source>
        <dbReference type="EMBL" id="KAG2548463.1"/>
    </source>
</evidence>
<evidence type="ECO:0000313" key="2">
    <source>
        <dbReference type="Proteomes" id="UP000823388"/>
    </source>
</evidence>
<protein>
    <submittedName>
        <fullName evidence="1">Uncharacterized protein</fullName>
    </submittedName>
</protein>